<keyword evidence="1" id="KW-0732">Signal</keyword>
<dbReference type="AlphaFoldDB" id="A0A7L4ZKS9"/>
<dbReference type="KEGG" id="kan:IMCC3317_27020"/>
<evidence type="ECO:0000313" key="3">
    <source>
        <dbReference type="Proteomes" id="UP000464657"/>
    </source>
</evidence>
<dbReference type="Proteomes" id="UP000464657">
    <property type="component" value="Chromosome"/>
</dbReference>
<keyword evidence="3" id="KW-1185">Reference proteome</keyword>
<organism evidence="2 3">
    <name type="scientific">Kordia antarctica</name>
    <dbReference type="NCBI Taxonomy" id="1218801"/>
    <lineage>
        <taxon>Bacteria</taxon>
        <taxon>Pseudomonadati</taxon>
        <taxon>Bacteroidota</taxon>
        <taxon>Flavobacteriia</taxon>
        <taxon>Flavobacteriales</taxon>
        <taxon>Flavobacteriaceae</taxon>
        <taxon>Kordia</taxon>
    </lineage>
</organism>
<feature type="signal peptide" evidence="1">
    <location>
        <begin position="1"/>
        <end position="19"/>
    </location>
</feature>
<evidence type="ECO:0000256" key="1">
    <source>
        <dbReference type="SAM" id="SignalP"/>
    </source>
</evidence>
<dbReference type="RefSeq" id="WP_160129961.1">
    <property type="nucleotide sequence ID" value="NZ_CP019288.1"/>
</dbReference>
<gene>
    <name evidence="2" type="ORF">IMCC3317_27020</name>
</gene>
<feature type="chain" id="PRO_5029887993" evidence="1">
    <location>
        <begin position="20"/>
        <end position="143"/>
    </location>
</feature>
<evidence type="ECO:0000313" key="2">
    <source>
        <dbReference type="EMBL" id="QHI37323.1"/>
    </source>
</evidence>
<dbReference type="EMBL" id="CP019288">
    <property type="protein sequence ID" value="QHI37323.1"/>
    <property type="molecule type" value="Genomic_DNA"/>
</dbReference>
<accession>A0A7L4ZKS9</accession>
<sequence>MFKTISICISFLFFASANSQETVDPYKDQKANAKNFPSNLKKSDQLIWCIDAEKKKGKWVVILEISKEEIKELQEKLVLLGFISRIEKTQESILDINTMNAIICFEKEQGKIYECCGIIGISKGMKSRIEKAFQKRKRVQKKN</sequence>
<reference evidence="2 3" key="1">
    <citation type="journal article" date="2013" name="Int. J. Syst. Evol. Microbiol.">
        <title>Kordia antarctica sp. nov., isolated from Antarctic seawater.</title>
        <authorList>
            <person name="Baek K."/>
            <person name="Choi A."/>
            <person name="Kang I."/>
            <person name="Lee K."/>
            <person name="Cho J.C."/>
        </authorList>
    </citation>
    <scope>NUCLEOTIDE SEQUENCE [LARGE SCALE GENOMIC DNA]</scope>
    <source>
        <strain evidence="2 3">IMCC3317</strain>
    </source>
</reference>
<name>A0A7L4ZKS9_9FLAO</name>
<proteinExistence type="predicted"/>
<protein>
    <submittedName>
        <fullName evidence="2">Uncharacterized protein</fullName>
    </submittedName>
</protein>